<dbReference type="Gene3D" id="1.25.40.10">
    <property type="entry name" value="Tetratricopeptide repeat domain"/>
    <property type="match status" value="1"/>
</dbReference>
<sequence length="175" mass="19386">MASDAAPSQSPMEEEQRRVLEKLERDVQRKKEPSTSSAQNRNYQLFLVDAHGFFDAMTVRLPSSWNALIAGHTRVGAFAAAENLFAEMPDKTIISWTATISGYCQNGLADRVTVVSVLPAWAPSAALEQGERIHRYPSAMGFDRHPTVQIALVGMYAKCGNLAKARHPFDRIPEK</sequence>
<proteinExistence type="predicted"/>
<name>A0AAV8RVV0_ENSVE</name>
<dbReference type="Proteomes" id="UP001222027">
    <property type="component" value="Unassembled WGS sequence"/>
</dbReference>
<reference evidence="4 5" key="1">
    <citation type="submission" date="2022-12" db="EMBL/GenBank/DDBJ databases">
        <title>Chromosome-scale assembly of the Ensete ventricosum genome.</title>
        <authorList>
            <person name="Dussert Y."/>
            <person name="Stocks J."/>
            <person name="Wendawek A."/>
            <person name="Woldeyes F."/>
            <person name="Nichols R.A."/>
            <person name="Borrell J.S."/>
        </authorList>
    </citation>
    <scope>NUCLEOTIDE SEQUENCE [LARGE SCALE GENOMIC DNA]</scope>
    <source>
        <strain evidence="5">cv. Maze</strain>
        <tissue evidence="4">Seeds</tissue>
    </source>
</reference>
<dbReference type="Pfam" id="PF01535">
    <property type="entry name" value="PPR"/>
    <property type="match status" value="2"/>
</dbReference>
<comment type="caution">
    <text evidence="4">The sequence shown here is derived from an EMBL/GenBank/DDBJ whole genome shotgun (WGS) entry which is preliminary data.</text>
</comment>
<evidence type="ECO:0000256" key="1">
    <source>
        <dbReference type="ARBA" id="ARBA00022737"/>
    </source>
</evidence>
<evidence type="ECO:0000313" key="4">
    <source>
        <dbReference type="EMBL" id="KAJ8510502.1"/>
    </source>
</evidence>
<protein>
    <recommendedName>
        <fullName evidence="6">Pentatricopeptide repeat-containing protein</fullName>
    </recommendedName>
</protein>
<keyword evidence="1" id="KW-0677">Repeat</keyword>
<dbReference type="AlphaFoldDB" id="A0AAV8RVV0"/>
<dbReference type="InterPro" id="IPR002885">
    <property type="entry name" value="PPR_rpt"/>
</dbReference>
<dbReference type="GO" id="GO:0009451">
    <property type="term" value="P:RNA modification"/>
    <property type="evidence" value="ECO:0007669"/>
    <property type="project" value="InterPro"/>
</dbReference>
<accession>A0AAV8RVV0</accession>
<dbReference type="GO" id="GO:0003723">
    <property type="term" value="F:RNA binding"/>
    <property type="evidence" value="ECO:0007669"/>
    <property type="project" value="InterPro"/>
</dbReference>
<feature type="repeat" description="PPR" evidence="2">
    <location>
        <begin position="61"/>
        <end position="95"/>
    </location>
</feature>
<organism evidence="4 5">
    <name type="scientific">Ensete ventricosum</name>
    <name type="common">Abyssinian banana</name>
    <name type="synonym">Musa ensete</name>
    <dbReference type="NCBI Taxonomy" id="4639"/>
    <lineage>
        <taxon>Eukaryota</taxon>
        <taxon>Viridiplantae</taxon>
        <taxon>Streptophyta</taxon>
        <taxon>Embryophyta</taxon>
        <taxon>Tracheophyta</taxon>
        <taxon>Spermatophyta</taxon>
        <taxon>Magnoliopsida</taxon>
        <taxon>Liliopsida</taxon>
        <taxon>Zingiberales</taxon>
        <taxon>Musaceae</taxon>
        <taxon>Ensete</taxon>
    </lineage>
</organism>
<feature type="region of interest" description="Disordered" evidence="3">
    <location>
        <begin position="1"/>
        <end position="37"/>
    </location>
</feature>
<keyword evidence="5" id="KW-1185">Reference proteome</keyword>
<dbReference type="PANTHER" id="PTHR47926:SF540">
    <property type="entry name" value="PENTATRICOPEPTIDE REPEAT-CONTAINING PROTEIN"/>
    <property type="match status" value="1"/>
</dbReference>
<feature type="compositionally biased region" description="Polar residues" evidence="3">
    <location>
        <begin position="1"/>
        <end position="11"/>
    </location>
</feature>
<dbReference type="InterPro" id="IPR011990">
    <property type="entry name" value="TPR-like_helical_dom_sf"/>
</dbReference>
<dbReference type="PROSITE" id="PS51375">
    <property type="entry name" value="PPR"/>
    <property type="match status" value="1"/>
</dbReference>
<evidence type="ECO:0008006" key="6">
    <source>
        <dbReference type="Google" id="ProtNLM"/>
    </source>
</evidence>
<dbReference type="InterPro" id="IPR046960">
    <property type="entry name" value="PPR_At4g14850-like_plant"/>
</dbReference>
<gene>
    <name evidence="4" type="ORF">OPV22_000936</name>
</gene>
<feature type="compositionally biased region" description="Basic and acidic residues" evidence="3">
    <location>
        <begin position="14"/>
        <end position="33"/>
    </location>
</feature>
<dbReference type="EMBL" id="JAQQAF010000001">
    <property type="protein sequence ID" value="KAJ8510502.1"/>
    <property type="molecule type" value="Genomic_DNA"/>
</dbReference>
<evidence type="ECO:0000256" key="3">
    <source>
        <dbReference type="SAM" id="MobiDB-lite"/>
    </source>
</evidence>
<dbReference type="PANTHER" id="PTHR47926">
    <property type="entry name" value="PENTATRICOPEPTIDE REPEAT-CONTAINING PROTEIN"/>
    <property type="match status" value="1"/>
</dbReference>
<evidence type="ECO:0000256" key="2">
    <source>
        <dbReference type="PROSITE-ProRule" id="PRU00708"/>
    </source>
</evidence>
<evidence type="ECO:0000313" key="5">
    <source>
        <dbReference type="Proteomes" id="UP001222027"/>
    </source>
</evidence>